<organism evidence="1 2">
    <name type="scientific">Candidatus Lloydbacteria bacterium RIFCSPHIGHO2_01_FULL_49_22</name>
    <dbReference type="NCBI Taxonomy" id="1798658"/>
    <lineage>
        <taxon>Bacteria</taxon>
        <taxon>Candidatus Lloydiibacteriota</taxon>
    </lineage>
</organism>
<proteinExistence type="predicted"/>
<name>A0A1G2CUS1_9BACT</name>
<sequence>MSLFRSNNKNGQHFIIIFDIGSASIGGAFVSIDSTRTPEIIFSIRKDIPFQEKLSFERFLASMITTLKEMFEVMQKAGGGVKVDQAFCILASPWYASQTRLVHYNQPTPFLVTEKGLSKLIQKEIRLFRDSKLFEHASIDNVLPEIMESKSIQIKLNGYEVSDPYGKRASELEIALYISMIPSNIFSSIRGAITKFWHLPDVHFSSFSLTAFDTIRGIFVDESSFLFMDISGEVTDISLARDNVLLESISFPAGKNMLIRGIIKGMHSTPTAAASEMKLYLEGKSTHEHAKQIEEILSAETKEWRIFFEDALAQFASEFPIPRTIFYTADDDVTKWFEGAIREANFMRFSQEEGQFLVRSLGNAFLSKFIQVLEPDFQDPFLAIETIFANKVTTLSKK</sequence>
<dbReference type="AlphaFoldDB" id="A0A1G2CUS1"/>
<accession>A0A1G2CUS1</accession>
<dbReference type="Proteomes" id="UP000177122">
    <property type="component" value="Unassembled WGS sequence"/>
</dbReference>
<gene>
    <name evidence="1" type="ORF">A2845_02295</name>
</gene>
<protein>
    <recommendedName>
        <fullName evidence="3">SHS2 domain-containing protein</fullName>
    </recommendedName>
</protein>
<evidence type="ECO:0000313" key="2">
    <source>
        <dbReference type="Proteomes" id="UP000177122"/>
    </source>
</evidence>
<reference evidence="1 2" key="1">
    <citation type="journal article" date="2016" name="Nat. Commun.">
        <title>Thousands of microbial genomes shed light on interconnected biogeochemical processes in an aquifer system.</title>
        <authorList>
            <person name="Anantharaman K."/>
            <person name="Brown C.T."/>
            <person name="Hug L.A."/>
            <person name="Sharon I."/>
            <person name="Castelle C.J."/>
            <person name="Probst A.J."/>
            <person name="Thomas B.C."/>
            <person name="Singh A."/>
            <person name="Wilkins M.J."/>
            <person name="Karaoz U."/>
            <person name="Brodie E.L."/>
            <person name="Williams K.H."/>
            <person name="Hubbard S.S."/>
            <person name="Banfield J.F."/>
        </authorList>
    </citation>
    <scope>NUCLEOTIDE SEQUENCE [LARGE SCALE GENOMIC DNA]</scope>
</reference>
<evidence type="ECO:0008006" key="3">
    <source>
        <dbReference type="Google" id="ProtNLM"/>
    </source>
</evidence>
<comment type="caution">
    <text evidence="1">The sequence shown here is derived from an EMBL/GenBank/DDBJ whole genome shotgun (WGS) entry which is preliminary data.</text>
</comment>
<evidence type="ECO:0000313" key="1">
    <source>
        <dbReference type="EMBL" id="OGZ05129.1"/>
    </source>
</evidence>
<dbReference type="EMBL" id="MHLI01000015">
    <property type="protein sequence ID" value="OGZ05129.1"/>
    <property type="molecule type" value="Genomic_DNA"/>
</dbReference>